<dbReference type="Proteomes" id="UP000887565">
    <property type="component" value="Unplaced"/>
</dbReference>
<name>A0A915KWC5_ROMCU</name>
<dbReference type="SUPFAM" id="SSF81321">
    <property type="entry name" value="Family A G protein-coupled receptor-like"/>
    <property type="match status" value="1"/>
</dbReference>
<proteinExistence type="predicted"/>
<accession>A0A915KWC5</accession>
<sequence length="113" mass="13194">MNWKRNNVVNTENMIVSKREWSVLLQAFLICVNVLFTILGFFLVPVFVQNKWVSFLTNLIWITCTGLNALIYIFLNQLIRRKFVELVKGKMDRTMIIIQTGRFVPSHLANSAM</sequence>
<keyword evidence="2" id="KW-1185">Reference proteome</keyword>
<keyword evidence="1" id="KW-0472">Membrane</keyword>
<feature type="transmembrane region" description="Helical" evidence="1">
    <location>
        <begin position="21"/>
        <end position="46"/>
    </location>
</feature>
<evidence type="ECO:0000313" key="2">
    <source>
        <dbReference type="Proteomes" id="UP000887565"/>
    </source>
</evidence>
<keyword evidence="1" id="KW-1133">Transmembrane helix</keyword>
<dbReference type="WBParaSite" id="nRc.2.0.1.t42778-RA">
    <property type="protein sequence ID" value="nRc.2.0.1.t42778-RA"/>
    <property type="gene ID" value="nRc.2.0.1.g42778"/>
</dbReference>
<keyword evidence="1" id="KW-0812">Transmembrane</keyword>
<dbReference type="Pfam" id="PF10321">
    <property type="entry name" value="7TM_GPCR_Srt"/>
    <property type="match status" value="1"/>
</dbReference>
<organism evidence="2 3">
    <name type="scientific">Romanomermis culicivorax</name>
    <name type="common">Nematode worm</name>
    <dbReference type="NCBI Taxonomy" id="13658"/>
    <lineage>
        <taxon>Eukaryota</taxon>
        <taxon>Metazoa</taxon>
        <taxon>Ecdysozoa</taxon>
        <taxon>Nematoda</taxon>
        <taxon>Enoplea</taxon>
        <taxon>Dorylaimia</taxon>
        <taxon>Mermithida</taxon>
        <taxon>Mermithoidea</taxon>
        <taxon>Mermithidae</taxon>
        <taxon>Romanomermis</taxon>
    </lineage>
</organism>
<protein>
    <submittedName>
        <fullName evidence="3">Uncharacterized protein</fullName>
    </submittedName>
</protein>
<feature type="transmembrane region" description="Helical" evidence="1">
    <location>
        <begin position="52"/>
        <end position="75"/>
    </location>
</feature>
<dbReference type="InterPro" id="IPR019425">
    <property type="entry name" value="7TM_GPCR_serpentine_rcpt_Srt"/>
</dbReference>
<reference evidence="3" key="1">
    <citation type="submission" date="2022-11" db="UniProtKB">
        <authorList>
            <consortium name="WormBaseParasite"/>
        </authorList>
    </citation>
    <scope>IDENTIFICATION</scope>
</reference>
<dbReference type="AlphaFoldDB" id="A0A915KWC5"/>
<evidence type="ECO:0000313" key="3">
    <source>
        <dbReference type="WBParaSite" id="nRc.2.0.1.t42778-RA"/>
    </source>
</evidence>
<evidence type="ECO:0000256" key="1">
    <source>
        <dbReference type="SAM" id="Phobius"/>
    </source>
</evidence>